<evidence type="ECO:0000256" key="1">
    <source>
        <dbReference type="SAM" id="Phobius"/>
    </source>
</evidence>
<feature type="transmembrane region" description="Helical" evidence="1">
    <location>
        <begin position="224"/>
        <end position="245"/>
    </location>
</feature>
<evidence type="ECO:0000313" key="4">
    <source>
        <dbReference type="EMBL" id="MDG3014540.1"/>
    </source>
</evidence>
<dbReference type="Pfam" id="PF04235">
    <property type="entry name" value="DUF418"/>
    <property type="match status" value="1"/>
</dbReference>
<dbReference type="Proteomes" id="UP001152755">
    <property type="component" value="Unassembled WGS sequence"/>
</dbReference>
<keyword evidence="1" id="KW-1133">Transmembrane helix</keyword>
<keyword evidence="1" id="KW-0812">Transmembrane</keyword>
<gene>
    <name evidence="4" type="ORF">NVS88_08205</name>
</gene>
<evidence type="ECO:0000313" key="5">
    <source>
        <dbReference type="Proteomes" id="UP001152755"/>
    </source>
</evidence>
<accession>A0A9X4RD53</accession>
<protein>
    <submittedName>
        <fullName evidence="4">Heparan-alpha-glucosaminide N-acetyltransferase domain-containing protein</fullName>
    </submittedName>
</protein>
<dbReference type="EMBL" id="JANRHA010000004">
    <property type="protein sequence ID" value="MDG3014540.1"/>
    <property type="molecule type" value="Genomic_DNA"/>
</dbReference>
<reference evidence="4" key="1">
    <citation type="submission" date="2022-08" db="EMBL/GenBank/DDBJ databases">
        <title>Genome analysis of Corynebacteriales strain.</title>
        <authorList>
            <person name="Lee S.D."/>
        </authorList>
    </citation>
    <scope>NUCLEOTIDE SEQUENCE</scope>
    <source>
        <strain evidence="4">D3-21</strain>
    </source>
</reference>
<dbReference type="InterPro" id="IPR012429">
    <property type="entry name" value="HGSNAT_cat"/>
</dbReference>
<evidence type="ECO:0000259" key="3">
    <source>
        <dbReference type="Pfam" id="PF07786"/>
    </source>
</evidence>
<name>A0A9X4RD53_9ACTN</name>
<keyword evidence="1" id="KW-0472">Membrane</keyword>
<feature type="transmembrane region" description="Helical" evidence="1">
    <location>
        <begin position="61"/>
        <end position="81"/>
    </location>
</feature>
<evidence type="ECO:0000259" key="2">
    <source>
        <dbReference type="Pfam" id="PF04235"/>
    </source>
</evidence>
<dbReference type="Pfam" id="PF07786">
    <property type="entry name" value="HGSNAT_cat"/>
    <property type="match status" value="1"/>
</dbReference>
<feature type="transmembrane region" description="Helical" evidence="1">
    <location>
        <begin position="361"/>
        <end position="380"/>
    </location>
</feature>
<organism evidence="4 5">
    <name type="scientific">Speluncibacter jeojiensis</name>
    <dbReference type="NCBI Taxonomy" id="2710754"/>
    <lineage>
        <taxon>Bacteria</taxon>
        <taxon>Bacillati</taxon>
        <taxon>Actinomycetota</taxon>
        <taxon>Actinomycetes</taxon>
        <taxon>Mycobacteriales</taxon>
        <taxon>Speluncibacteraceae</taxon>
        <taxon>Speluncibacter</taxon>
    </lineage>
</organism>
<keyword evidence="5" id="KW-1185">Reference proteome</keyword>
<dbReference type="AlphaFoldDB" id="A0A9X4RD53"/>
<feature type="transmembrane region" description="Helical" evidence="1">
    <location>
        <begin position="141"/>
        <end position="159"/>
    </location>
</feature>
<feature type="transmembrane region" description="Helical" evidence="1">
    <location>
        <begin position="101"/>
        <end position="129"/>
    </location>
</feature>
<feature type="domain" description="Heparan-alpha-glucosaminide N-acetyltransferase catalytic" evidence="3">
    <location>
        <begin position="23"/>
        <end position="222"/>
    </location>
</feature>
<proteinExistence type="predicted"/>
<feature type="transmembrane region" description="Helical" evidence="1">
    <location>
        <begin position="191"/>
        <end position="212"/>
    </location>
</feature>
<feature type="transmembrane region" description="Helical" evidence="1">
    <location>
        <begin position="29"/>
        <end position="49"/>
    </location>
</feature>
<dbReference type="RefSeq" id="WP_277830979.1">
    <property type="nucleotide sequence ID" value="NZ_JAAIVF010000001.1"/>
</dbReference>
<dbReference type="InterPro" id="IPR007349">
    <property type="entry name" value="DUF418"/>
</dbReference>
<comment type="caution">
    <text evidence="4">The sequence shown here is derived from an EMBL/GenBank/DDBJ whole genome shotgun (WGS) entry which is preliminary data.</text>
</comment>
<feature type="transmembrane region" description="Helical" evidence="1">
    <location>
        <begin position="337"/>
        <end position="355"/>
    </location>
</feature>
<feature type="transmembrane region" description="Helical" evidence="1">
    <location>
        <begin position="303"/>
        <end position="325"/>
    </location>
</feature>
<feature type="domain" description="DUF418" evidence="2">
    <location>
        <begin position="295"/>
        <end position="390"/>
    </location>
</feature>
<sequence>MNVAVLERPPAPVGDTTPKRKVRLAGVDLARAVAVLGMVLVHTGAYRQVGDDVFIAFRGRASILFAVLAGLSLALSTGGQVCHRGERLAADRRSIAARGGALLLLGMALTALGTPVVIILSSYAVLFWVALPMLRWSWQRLATVALAWAVVGPMVALGLRKALPRPDMFGQTASFSGFTGWSRAGEMLHSVFLDGMFPVIIWVPFLLMGMALGRWGLARRGADWRLMLTGLVMSVVGYGGSWLALDVFGGRSALVHHVAAVAPDDAETIVDRALHVVAWGAFSVDPWQWILAASPHTGTPFEIIGSGGVALAVIGLCLALVRWVPRVVGPLVTLGRYPLTVYVGHVLVIWLLITLDAFSPSWPMLIAFLVVPVVFAVLWARFVGRGPLERGLTWIGNTAAGR</sequence>